<sequence length="175" mass="20004">MYLHLEIDWEGEMKERRLDLRIAWGIWNIAILIPVLIPLFSGRGIYNFVPSLLAYCYAILAVGYYLFDQHQKIATKKISYPATKKTLSILAILGILTIYILFNLVETSPSTIILASVSPIILLISLLLAYFLNNPLLERQEVEEEQRESELERMAEMRQGVSDSAKKKAKAVTEE</sequence>
<comment type="caution">
    <text evidence="3">The sequence shown here is derived from an EMBL/GenBank/DDBJ whole genome shotgun (WGS) entry which is preliminary data.</text>
</comment>
<feature type="region of interest" description="Disordered" evidence="1">
    <location>
        <begin position="145"/>
        <end position="175"/>
    </location>
</feature>
<accession>X1PTR3</accession>
<keyword evidence="2" id="KW-1133">Transmembrane helix</keyword>
<feature type="transmembrane region" description="Helical" evidence="2">
    <location>
        <begin position="45"/>
        <end position="67"/>
    </location>
</feature>
<feature type="transmembrane region" description="Helical" evidence="2">
    <location>
        <begin position="87"/>
        <end position="105"/>
    </location>
</feature>
<feature type="transmembrane region" description="Helical" evidence="2">
    <location>
        <begin position="111"/>
        <end position="132"/>
    </location>
</feature>
<name>X1PTR3_9ZZZZ</name>
<proteinExistence type="predicted"/>
<dbReference type="AlphaFoldDB" id="X1PTR3"/>
<dbReference type="EMBL" id="BARV01026965">
    <property type="protein sequence ID" value="GAI45926.1"/>
    <property type="molecule type" value="Genomic_DNA"/>
</dbReference>
<evidence type="ECO:0000313" key="3">
    <source>
        <dbReference type="EMBL" id="GAI45926.1"/>
    </source>
</evidence>
<reference evidence="3" key="1">
    <citation type="journal article" date="2014" name="Front. Microbiol.">
        <title>High frequency of phylogenetically diverse reductive dehalogenase-homologous genes in deep subseafloor sedimentary metagenomes.</title>
        <authorList>
            <person name="Kawai M."/>
            <person name="Futagami T."/>
            <person name="Toyoda A."/>
            <person name="Takaki Y."/>
            <person name="Nishi S."/>
            <person name="Hori S."/>
            <person name="Arai W."/>
            <person name="Tsubouchi T."/>
            <person name="Morono Y."/>
            <person name="Uchiyama I."/>
            <person name="Ito T."/>
            <person name="Fujiyama A."/>
            <person name="Inagaki F."/>
            <person name="Takami H."/>
        </authorList>
    </citation>
    <scope>NUCLEOTIDE SEQUENCE</scope>
    <source>
        <strain evidence="3">Expedition CK06-06</strain>
    </source>
</reference>
<evidence type="ECO:0000256" key="1">
    <source>
        <dbReference type="SAM" id="MobiDB-lite"/>
    </source>
</evidence>
<keyword evidence="2" id="KW-0472">Membrane</keyword>
<gene>
    <name evidence="3" type="ORF">S06H3_43466</name>
</gene>
<evidence type="ECO:0000256" key="2">
    <source>
        <dbReference type="SAM" id="Phobius"/>
    </source>
</evidence>
<feature type="transmembrane region" description="Helical" evidence="2">
    <location>
        <begin position="20"/>
        <end position="39"/>
    </location>
</feature>
<feature type="non-terminal residue" evidence="3">
    <location>
        <position position="175"/>
    </location>
</feature>
<protein>
    <submittedName>
        <fullName evidence="3">Uncharacterized protein</fullName>
    </submittedName>
</protein>
<organism evidence="3">
    <name type="scientific">marine sediment metagenome</name>
    <dbReference type="NCBI Taxonomy" id="412755"/>
    <lineage>
        <taxon>unclassified sequences</taxon>
        <taxon>metagenomes</taxon>
        <taxon>ecological metagenomes</taxon>
    </lineage>
</organism>
<keyword evidence="2" id="KW-0812">Transmembrane</keyword>